<comment type="caution">
    <text evidence="3">The sequence shown here is derived from an EMBL/GenBank/DDBJ whole genome shotgun (WGS) entry which is preliminary data.</text>
</comment>
<dbReference type="Gene3D" id="3.40.630.30">
    <property type="match status" value="1"/>
</dbReference>
<dbReference type="PANTHER" id="PTHR43792">
    <property type="entry name" value="GNAT FAMILY, PUTATIVE (AFU_ORTHOLOGUE AFUA_3G00765)-RELATED-RELATED"/>
    <property type="match status" value="1"/>
</dbReference>
<dbReference type="InterPro" id="IPR016181">
    <property type="entry name" value="Acyl_CoA_acyltransferase"/>
</dbReference>
<dbReference type="InterPro" id="IPR051531">
    <property type="entry name" value="N-acetyltransferase"/>
</dbReference>
<protein>
    <submittedName>
        <fullName evidence="3">RimJ/RimL family protein N-acetyltransferase</fullName>
    </submittedName>
</protein>
<organism evidence="3 4">
    <name type="scientific">Actinopolymorpha rutila</name>
    <dbReference type="NCBI Taxonomy" id="446787"/>
    <lineage>
        <taxon>Bacteria</taxon>
        <taxon>Bacillati</taxon>
        <taxon>Actinomycetota</taxon>
        <taxon>Actinomycetes</taxon>
        <taxon>Propionibacteriales</taxon>
        <taxon>Actinopolymorphaceae</taxon>
        <taxon>Actinopolymorpha</taxon>
    </lineage>
</organism>
<evidence type="ECO:0000259" key="2">
    <source>
        <dbReference type="PROSITE" id="PS51186"/>
    </source>
</evidence>
<keyword evidence="4" id="KW-1185">Reference proteome</keyword>
<dbReference type="InterPro" id="IPR000182">
    <property type="entry name" value="GNAT_dom"/>
</dbReference>
<keyword evidence="3" id="KW-0808">Transferase</keyword>
<dbReference type="PANTHER" id="PTHR43792:SF1">
    <property type="entry name" value="N-ACETYLTRANSFERASE DOMAIN-CONTAINING PROTEIN"/>
    <property type="match status" value="1"/>
</dbReference>
<dbReference type="PROSITE" id="PS51186">
    <property type="entry name" value="GNAT"/>
    <property type="match status" value="1"/>
</dbReference>
<dbReference type="GO" id="GO:0016747">
    <property type="term" value="F:acyltransferase activity, transferring groups other than amino-acyl groups"/>
    <property type="evidence" value="ECO:0007669"/>
    <property type="project" value="InterPro"/>
</dbReference>
<gene>
    <name evidence="3" type="ORF">F4554_002998</name>
</gene>
<feature type="region of interest" description="Disordered" evidence="1">
    <location>
        <begin position="231"/>
        <end position="271"/>
    </location>
</feature>
<proteinExistence type="predicted"/>
<dbReference type="SUPFAM" id="SSF55729">
    <property type="entry name" value="Acyl-CoA N-acyltransferases (Nat)"/>
    <property type="match status" value="1"/>
</dbReference>
<evidence type="ECO:0000256" key="1">
    <source>
        <dbReference type="SAM" id="MobiDB-lite"/>
    </source>
</evidence>
<feature type="domain" description="N-acetyltransferase" evidence="2">
    <location>
        <begin position="19"/>
        <end position="189"/>
    </location>
</feature>
<evidence type="ECO:0000313" key="3">
    <source>
        <dbReference type="EMBL" id="NYH90360.1"/>
    </source>
</evidence>
<dbReference type="AlphaFoldDB" id="A0A852ZMI1"/>
<name>A0A852ZMI1_9ACTN</name>
<dbReference type="EMBL" id="JACBZH010000001">
    <property type="protein sequence ID" value="NYH90360.1"/>
    <property type="molecule type" value="Genomic_DNA"/>
</dbReference>
<dbReference type="Proteomes" id="UP000579605">
    <property type="component" value="Unassembled WGS sequence"/>
</dbReference>
<accession>A0A852ZMI1</accession>
<sequence>MSDLGPVAWPPAPIRTERLVLREPEATDRTAVIELLASPEVGTYVGGPQPREDLERAVPEVPRRRPGLFVVDLDGAMIGFITLDRRDSERPGHVRTNAGEAELGYMFLPHTWGRGYAAEACAAVLDWFAGALPGEPVVLCTQTANVASMRLAAKLGFTEVERFEEYGPSSGSAAGDRIPHHVSVRIPDVVDCEPAKRPSESRDCRWRPTSSRTSRTAVRVAFHRAPRLPRWWPSDRRARGGPAGDAHRARTRPPPPLLSWGSSPVLRRRWG</sequence>
<dbReference type="Pfam" id="PF13302">
    <property type="entry name" value="Acetyltransf_3"/>
    <property type="match status" value="1"/>
</dbReference>
<evidence type="ECO:0000313" key="4">
    <source>
        <dbReference type="Proteomes" id="UP000579605"/>
    </source>
</evidence>
<reference evidence="3 4" key="1">
    <citation type="submission" date="2020-07" db="EMBL/GenBank/DDBJ databases">
        <title>Sequencing the genomes of 1000 actinobacteria strains.</title>
        <authorList>
            <person name="Klenk H.-P."/>
        </authorList>
    </citation>
    <scope>NUCLEOTIDE SEQUENCE [LARGE SCALE GENOMIC DNA]</scope>
    <source>
        <strain evidence="3 4">DSM 18448</strain>
    </source>
</reference>